<organism evidence="2 3">
    <name type="scientific">Agaribacillus aureus</name>
    <dbReference type="NCBI Taxonomy" id="3051825"/>
    <lineage>
        <taxon>Bacteria</taxon>
        <taxon>Pseudomonadati</taxon>
        <taxon>Bacteroidota</taxon>
        <taxon>Cytophagia</taxon>
        <taxon>Cytophagales</taxon>
        <taxon>Splendidivirgaceae</taxon>
        <taxon>Agaribacillus</taxon>
    </lineage>
</organism>
<feature type="transmembrane region" description="Helical" evidence="1">
    <location>
        <begin position="199"/>
        <end position="222"/>
    </location>
</feature>
<feature type="transmembrane region" description="Helical" evidence="1">
    <location>
        <begin position="154"/>
        <end position="187"/>
    </location>
</feature>
<keyword evidence="1" id="KW-0812">Transmembrane</keyword>
<name>A0ABT8LHL9_9BACT</name>
<feature type="transmembrane region" description="Helical" evidence="1">
    <location>
        <begin position="124"/>
        <end position="142"/>
    </location>
</feature>
<protein>
    <submittedName>
        <fullName evidence="2">DUF368 domain-containing protein</fullName>
    </submittedName>
</protein>
<dbReference type="Pfam" id="PF04018">
    <property type="entry name" value="VCA0040-like"/>
    <property type="match status" value="1"/>
</dbReference>
<feature type="transmembrane region" description="Helical" evidence="1">
    <location>
        <begin position="100"/>
        <end position="117"/>
    </location>
</feature>
<keyword evidence="1" id="KW-1133">Transmembrane helix</keyword>
<keyword evidence="1" id="KW-0472">Membrane</keyword>
<keyword evidence="3" id="KW-1185">Reference proteome</keyword>
<proteinExistence type="predicted"/>
<dbReference type="Proteomes" id="UP001172083">
    <property type="component" value="Unassembled WGS sequence"/>
</dbReference>
<gene>
    <name evidence="2" type="ORF">QQ020_29450</name>
</gene>
<evidence type="ECO:0000256" key="1">
    <source>
        <dbReference type="SAM" id="Phobius"/>
    </source>
</evidence>
<reference evidence="2" key="1">
    <citation type="submission" date="2023-06" db="EMBL/GenBank/DDBJ databases">
        <title>Genomic of Agaribacillus aureum.</title>
        <authorList>
            <person name="Wang G."/>
        </authorList>
    </citation>
    <scope>NUCLEOTIDE SEQUENCE</scope>
    <source>
        <strain evidence="2">BMA12</strain>
    </source>
</reference>
<feature type="transmembrane region" description="Helical" evidence="1">
    <location>
        <begin position="282"/>
        <end position="300"/>
    </location>
</feature>
<comment type="caution">
    <text evidence="2">The sequence shown here is derived from an EMBL/GenBank/DDBJ whole genome shotgun (WGS) entry which is preliminary data.</text>
</comment>
<dbReference type="RefSeq" id="WP_346761567.1">
    <property type="nucleotide sequence ID" value="NZ_JAUJEB010000008.1"/>
</dbReference>
<evidence type="ECO:0000313" key="2">
    <source>
        <dbReference type="EMBL" id="MDN5216230.1"/>
    </source>
</evidence>
<accession>A0ABT8LHL9</accession>
<dbReference type="PANTHER" id="PTHR37308:SF1">
    <property type="entry name" value="POLYPRENYL-PHOSPHATE TRANSPORTER"/>
    <property type="match status" value="1"/>
</dbReference>
<evidence type="ECO:0000313" key="3">
    <source>
        <dbReference type="Proteomes" id="UP001172083"/>
    </source>
</evidence>
<sequence length="311" mass="34437">MTRLKDYILLFLKGIGMGGADVVPGVSGGTIAFITGIYEELLNSIKSVDLEAIKLLSKFKWKAFWEKINGRFLVTLIGGIAVSLLTLSKLIGFLLANYPIQLWSFFFGLVIISSILVAREIKEWKIIMVLALIIGVVIAFLITEFTPAETPESWWFIFISGAIAICAMILPGISGSFILLILGKYTFVINAVNERNIPIILIFGLGCIVGILSFSRLLSWLLNKFHNLMVAFLSGFMIGSLNKIWPWKETIQTYVDRHGVVKPLVQENVLPTAYQALGNEPFVLQAILFGALGIGLVVFIEKLAHLRKSSN</sequence>
<dbReference type="EMBL" id="JAUJEB010000008">
    <property type="protein sequence ID" value="MDN5216230.1"/>
    <property type="molecule type" value="Genomic_DNA"/>
</dbReference>
<feature type="transmembrane region" description="Helical" evidence="1">
    <location>
        <begin position="72"/>
        <end position="94"/>
    </location>
</feature>
<dbReference type="InterPro" id="IPR007163">
    <property type="entry name" value="VCA0040-like"/>
</dbReference>
<dbReference type="PANTHER" id="PTHR37308">
    <property type="entry name" value="INTEGRAL MEMBRANE PROTEIN"/>
    <property type="match status" value="1"/>
</dbReference>